<dbReference type="SUPFAM" id="SSF53474">
    <property type="entry name" value="alpha/beta-Hydrolases"/>
    <property type="match status" value="1"/>
</dbReference>
<evidence type="ECO:0000313" key="3">
    <source>
        <dbReference type="Proteomes" id="UP000190750"/>
    </source>
</evidence>
<evidence type="ECO:0000259" key="1">
    <source>
        <dbReference type="Pfam" id="PF12697"/>
    </source>
</evidence>
<sequence>MLSGDFLDFQVPFQGALLHGSRYTPPGASQTALILHGGGTSAAEGFGELRRFLHARHIETIAFDAVGHGRTGGAQLGTTLEERVQQVITVVQAQDLAPESLALVGFSMGAYVAVKAAAQLGVPRLCLAIPAAYATQAYQVPFGPEFSEILRTPDSWVDSDAFDLVADYTGHLLVLSAEEDSVVPSEIPHTYLTCAKRSASRQHHIILRAGHKLSEHYAREPQAREDAYTAIAALCQCGGAQTLRV</sequence>
<keyword evidence="3" id="KW-1185">Reference proteome</keyword>
<feature type="domain" description="AB hydrolase-1" evidence="1">
    <location>
        <begin position="33"/>
        <end position="151"/>
    </location>
</feature>
<accession>A0A1T1AMX3</accession>
<dbReference type="InterPro" id="IPR000073">
    <property type="entry name" value="AB_hydrolase_1"/>
</dbReference>
<dbReference type="Gene3D" id="3.40.50.1820">
    <property type="entry name" value="alpha/beta hydrolase"/>
    <property type="match status" value="1"/>
</dbReference>
<comment type="caution">
    <text evidence="2">The sequence shown here is derived from an EMBL/GenBank/DDBJ whole genome shotgun (WGS) entry which is preliminary data.</text>
</comment>
<dbReference type="Proteomes" id="UP000190750">
    <property type="component" value="Unassembled WGS sequence"/>
</dbReference>
<reference evidence="2 3" key="1">
    <citation type="submission" date="2017-01" db="EMBL/GenBank/DDBJ databases">
        <title>Genome sequencing of Rhodoferax fermentans JCM 7819.</title>
        <authorList>
            <person name="Kim Y.J."/>
            <person name="Farh M.E.-A."/>
            <person name="Yang D.-C."/>
        </authorList>
    </citation>
    <scope>NUCLEOTIDE SEQUENCE [LARGE SCALE GENOMIC DNA]</scope>
    <source>
        <strain evidence="2 3">JCM 7819</strain>
    </source>
</reference>
<dbReference type="STRING" id="28066.RF819_01125"/>
<gene>
    <name evidence="2" type="ORF">RF819_01125</name>
</gene>
<dbReference type="InterPro" id="IPR029058">
    <property type="entry name" value="AB_hydrolase_fold"/>
</dbReference>
<name>A0A1T1AMX3_RHOFE</name>
<organism evidence="2 3">
    <name type="scientific">Rhodoferax fermentans</name>
    <dbReference type="NCBI Taxonomy" id="28066"/>
    <lineage>
        <taxon>Bacteria</taxon>
        <taxon>Pseudomonadati</taxon>
        <taxon>Pseudomonadota</taxon>
        <taxon>Betaproteobacteria</taxon>
        <taxon>Burkholderiales</taxon>
        <taxon>Comamonadaceae</taxon>
        <taxon>Rhodoferax</taxon>
    </lineage>
</organism>
<evidence type="ECO:0000313" key="2">
    <source>
        <dbReference type="EMBL" id="OOV05492.1"/>
    </source>
</evidence>
<dbReference type="EMBL" id="MTJN01000002">
    <property type="protein sequence ID" value="OOV05492.1"/>
    <property type="molecule type" value="Genomic_DNA"/>
</dbReference>
<dbReference type="OrthoDB" id="6630285at2"/>
<proteinExistence type="predicted"/>
<dbReference type="RefSeq" id="WP_078363270.1">
    <property type="nucleotide sequence ID" value="NZ_MTJN01000002.1"/>
</dbReference>
<protein>
    <recommendedName>
        <fullName evidence="1">AB hydrolase-1 domain-containing protein</fullName>
    </recommendedName>
</protein>
<dbReference type="AlphaFoldDB" id="A0A1T1AMX3"/>
<dbReference type="Pfam" id="PF12697">
    <property type="entry name" value="Abhydrolase_6"/>
    <property type="match status" value="1"/>
</dbReference>